<feature type="transmembrane region" description="Helical" evidence="6">
    <location>
        <begin position="130"/>
        <end position="146"/>
    </location>
</feature>
<dbReference type="AlphaFoldDB" id="A0A067M9J7"/>
<evidence type="ECO:0008006" key="9">
    <source>
        <dbReference type="Google" id="ProtNLM"/>
    </source>
</evidence>
<dbReference type="GO" id="GO:0016020">
    <property type="term" value="C:membrane"/>
    <property type="evidence" value="ECO:0007669"/>
    <property type="project" value="UniProtKB-SubCell"/>
</dbReference>
<dbReference type="InterPro" id="IPR006603">
    <property type="entry name" value="PQ-loop_rpt"/>
</dbReference>
<evidence type="ECO:0000256" key="3">
    <source>
        <dbReference type="ARBA" id="ARBA00022989"/>
    </source>
</evidence>
<keyword evidence="3 6" id="KW-1133">Transmembrane helix</keyword>
<dbReference type="FunCoup" id="A0A067M9J7">
    <property type="interactions" value="3"/>
</dbReference>
<gene>
    <name evidence="7" type="ORF">BOTBODRAFT_162876</name>
</gene>
<dbReference type="HOGENOM" id="CLU_040201_0_0_1"/>
<comment type="subcellular location">
    <subcellularLocation>
        <location evidence="1">Membrane</location>
        <topology evidence="1">Multi-pass membrane protein</topology>
    </subcellularLocation>
</comment>
<dbReference type="OrthoDB" id="407617at2759"/>
<keyword evidence="2 6" id="KW-0812">Transmembrane</keyword>
<feature type="region of interest" description="Disordered" evidence="5">
    <location>
        <begin position="221"/>
        <end position="312"/>
    </location>
</feature>
<evidence type="ECO:0000256" key="5">
    <source>
        <dbReference type="SAM" id="MobiDB-lite"/>
    </source>
</evidence>
<dbReference type="PANTHER" id="PTHR16201">
    <property type="entry name" value="SEVEN TRANSMEMBRANE PROTEIN 1-RELATED"/>
    <property type="match status" value="1"/>
</dbReference>
<evidence type="ECO:0000313" key="7">
    <source>
        <dbReference type="EMBL" id="KDQ11345.1"/>
    </source>
</evidence>
<reference evidence="8" key="1">
    <citation type="journal article" date="2014" name="Proc. Natl. Acad. Sci. U.S.A.">
        <title>Extensive sampling of basidiomycete genomes demonstrates inadequacy of the white-rot/brown-rot paradigm for wood decay fungi.</title>
        <authorList>
            <person name="Riley R."/>
            <person name="Salamov A.A."/>
            <person name="Brown D.W."/>
            <person name="Nagy L.G."/>
            <person name="Floudas D."/>
            <person name="Held B.W."/>
            <person name="Levasseur A."/>
            <person name="Lombard V."/>
            <person name="Morin E."/>
            <person name="Otillar R."/>
            <person name="Lindquist E.A."/>
            <person name="Sun H."/>
            <person name="LaButti K.M."/>
            <person name="Schmutz J."/>
            <person name="Jabbour D."/>
            <person name="Luo H."/>
            <person name="Baker S.E."/>
            <person name="Pisabarro A.G."/>
            <person name="Walton J.D."/>
            <person name="Blanchette R.A."/>
            <person name="Henrissat B."/>
            <person name="Martin F."/>
            <person name="Cullen D."/>
            <person name="Hibbett D.S."/>
            <person name="Grigoriev I.V."/>
        </authorList>
    </citation>
    <scope>NUCLEOTIDE SEQUENCE [LARGE SCALE GENOMIC DNA]</scope>
    <source>
        <strain evidence="8">FD-172 SS1</strain>
    </source>
</reference>
<name>A0A067M9J7_BOTB1</name>
<feature type="transmembrane region" description="Helical" evidence="6">
    <location>
        <begin position="98"/>
        <end position="118"/>
    </location>
</feature>
<dbReference type="InParanoid" id="A0A067M9J7"/>
<evidence type="ECO:0000313" key="8">
    <source>
        <dbReference type="Proteomes" id="UP000027195"/>
    </source>
</evidence>
<feature type="transmembrane region" description="Helical" evidence="6">
    <location>
        <begin position="39"/>
        <end position="60"/>
    </location>
</feature>
<dbReference type="InterPro" id="IPR051415">
    <property type="entry name" value="LAAT-1"/>
</dbReference>
<feature type="transmembrane region" description="Helical" evidence="6">
    <location>
        <begin position="158"/>
        <end position="182"/>
    </location>
</feature>
<dbReference type="PANTHER" id="PTHR16201:SF37">
    <property type="entry name" value="PQ-LOOP REPEAT-CONTAINING PROTEIN"/>
    <property type="match status" value="1"/>
</dbReference>
<organism evidence="7 8">
    <name type="scientific">Botryobasidium botryosum (strain FD-172 SS1)</name>
    <dbReference type="NCBI Taxonomy" id="930990"/>
    <lineage>
        <taxon>Eukaryota</taxon>
        <taxon>Fungi</taxon>
        <taxon>Dikarya</taxon>
        <taxon>Basidiomycota</taxon>
        <taxon>Agaricomycotina</taxon>
        <taxon>Agaricomycetes</taxon>
        <taxon>Cantharellales</taxon>
        <taxon>Botryobasidiaceae</taxon>
        <taxon>Botryobasidium</taxon>
    </lineage>
</organism>
<dbReference type="EMBL" id="KL198059">
    <property type="protein sequence ID" value="KDQ11345.1"/>
    <property type="molecule type" value="Genomic_DNA"/>
</dbReference>
<feature type="transmembrane region" description="Helical" evidence="6">
    <location>
        <begin position="188"/>
        <end position="211"/>
    </location>
</feature>
<accession>A0A067M9J7</accession>
<protein>
    <recommendedName>
        <fullName evidence="9">PQ-loop-domain-containing protein</fullName>
    </recommendedName>
</protein>
<keyword evidence="4 6" id="KW-0472">Membrane</keyword>
<dbReference type="Pfam" id="PF04193">
    <property type="entry name" value="PQ-loop"/>
    <property type="match status" value="2"/>
</dbReference>
<evidence type="ECO:0000256" key="4">
    <source>
        <dbReference type="ARBA" id="ARBA00023136"/>
    </source>
</evidence>
<evidence type="ECO:0000256" key="1">
    <source>
        <dbReference type="ARBA" id="ARBA00004141"/>
    </source>
</evidence>
<evidence type="ECO:0000256" key="6">
    <source>
        <dbReference type="SAM" id="Phobius"/>
    </source>
</evidence>
<dbReference type="Proteomes" id="UP000027195">
    <property type="component" value="Unassembled WGS sequence"/>
</dbReference>
<evidence type="ECO:0000256" key="2">
    <source>
        <dbReference type="ARBA" id="ARBA00022692"/>
    </source>
</evidence>
<keyword evidence="8" id="KW-1185">Reference proteome</keyword>
<dbReference type="SMART" id="SM00679">
    <property type="entry name" value="CTNS"/>
    <property type="match status" value="2"/>
</dbReference>
<proteinExistence type="predicted"/>
<dbReference type="Gene3D" id="1.20.1280.290">
    <property type="match status" value="2"/>
</dbReference>
<sequence length="312" mass="33516">MPVNSAAENVLATIGTVLWTGQLIPQVWKSYRSKSTDGLSPWLMFIWATSAIFLGIYVIVQNINIPLIVQPQSFGALASLSWAQCLYYEKKVTGRTCVIIYILYLAIFGGFEAGITYAVRGVKKGNTRPLDFIGVFGGIGIIVGLLPQFWEIYKRREVIGISLIFMTIDTTGGIFNALSLVFKEKFDGIAAMSFIGVAVLDSLVLLCAAILNPRAKRRRAREQAAAGEDAMGDMETGGSSTVEDKSPAADPRQSLAVTVNGSPLGAESSETEKAQRSPTPTHAGSAEPPTPVSAESTSTAYCRMTPLSALHK</sequence>